<feature type="domain" description="PAS" evidence="2">
    <location>
        <begin position="52"/>
        <end position="94"/>
    </location>
</feature>
<keyword evidence="1" id="KW-0812">Transmembrane</keyword>
<evidence type="ECO:0000256" key="1">
    <source>
        <dbReference type="SAM" id="Phobius"/>
    </source>
</evidence>
<dbReference type="AlphaFoldDB" id="A0A1G7F1W4"/>
<organism evidence="6 7">
    <name type="scientific">Rhodospira trueperi</name>
    <dbReference type="NCBI Taxonomy" id="69960"/>
    <lineage>
        <taxon>Bacteria</taxon>
        <taxon>Pseudomonadati</taxon>
        <taxon>Pseudomonadota</taxon>
        <taxon>Alphaproteobacteria</taxon>
        <taxon>Rhodospirillales</taxon>
        <taxon>Rhodospirillaceae</taxon>
        <taxon>Rhodospira</taxon>
    </lineage>
</organism>
<feature type="transmembrane region" description="Helical" evidence="1">
    <location>
        <begin position="6"/>
        <end position="25"/>
    </location>
</feature>
<dbReference type="SMART" id="SM00086">
    <property type="entry name" value="PAC"/>
    <property type="match status" value="1"/>
</dbReference>
<sequence>MDTIPLILSVGATLTIALLVLGLFLRARRERRVSPTLSDEGRSGRVLKGDDEGAWARAVAHATEQAVLVVDAKDRVTWANPAANRVFGASEDEVSLIGVHWETLFPELADQGLTLADLPRGGVDPVLPSAVPECLSVRGVTVDGRDIRLELSRIDAVQDTDRPAILMMAATSSDVGPLTAMGRLSLDFDACVLSGDRVEDICALACQRLPRLEGLAAAWIALADKETGDMILTAAAGPEAGPLTEHLRTALPDDLCHTLDPVLSLSTIRTLPGFKGPAGRSGDLTPEESVRAALDRLSPGLAFPLVAGDAVQGVLAVHPLRDTLDRGARMRIDVTARRLANMTALLRDTMLLRLQSSAMSVTVNAVFITDEQGRIEWINAAFTRLSGFSAREVIGKTPHVLFSGHQDAATYTDLWHTIQRGAVWSGELVERRRDGGLYTVHQTITPIQGPDGHSIHYVAVQEDITERKRAEERIRYLSNYDTLTRLPNRALFREHLHHAVQHARRGGGTVAVLFIDLTKFSRVNDTLGHDLGDQILMTVGSRINAAVAQDVEAVARIGGDEFALIQSGDSGADAAAALARRVASIIATPVEVGANIVSLRATVGIAMYPDDGTDPDHLIRNADLAMHRVTKGQGEDYRFFSNDMNNDAQIRLDLETDLRRALDRHELENFYQPQYDIHGMLVGMEALVRWRHPTRGLVPPGQFIGVAEDSGLIMPLGEAVFRRALADIDDWRSRGLPVIPVAVNVSAAQFRDGGLVERIRAALDAHGLPTDALELEITESVLMADHVSAQGFLNRLSEEGFRIAIDDFGTGYSSLSYLKRFPVHKLKIDQSFVQHLTTDNNDAILVRAIINLGHSLGLTVLAEGVETEGQFDYLRQEGADAVQGYLFGKPMPKDEMETLLRTETGRLTARRSSSLP</sequence>
<dbReference type="PROSITE" id="PS50112">
    <property type="entry name" value="PAS"/>
    <property type="match status" value="2"/>
</dbReference>
<dbReference type="NCBIfam" id="TIGR00229">
    <property type="entry name" value="sensory_box"/>
    <property type="match status" value="1"/>
</dbReference>
<dbReference type="SMART" id="SM00267">
    <property type="entry name" value="GGDEF"/>
    <property type="match status" value="1"/>
</dbReference>
<dbReference type="Gene3D" id="3.30.450.20">
    <property type="entry name" value="PAS domain"/>
    <property type="match status" value="2"/>
</dbReference>
<dbReference type="InterPro" id="IPR043128">
    <property type="entry name" value="Rev_trsase/Diguanyl_cyclase"/>
</dbReference>
<accession>A0A1G7F1W4</accession>
<dbReference type="PANTHER" id="PTHR44757:SF2">
    <property type="entry name" value="BIOFILM ARCHITECTURE MAINTENANCE PROTEIN MBAA"/>
    <property type="match status" value="1"/>
</dbReference>
<evidence type="ECO:0000313" key="7">
    <source>
        <dbReference type="Proteomes" id="UP000199412"/>
    </source>
</evidence>
<dbReference type="SUPFAM" id="SSF141868">
    <property type="entry name" value="EAL domain-like"/>
    <property type="match status" value="1"/>
</dbReference>
<dbReference type="FunFam" id="3.20.20.450:FF:000001">
    <property type="entry name" value="Cyclic di-GMP phosphodiesterase yahA"/>
    <property type="match status" value="1"/>
</dbReference>
<dbReference type="InterPro" id="IPR001633">
    <property type="entry name" value="EAL_dom"/>
</dbReference>
<dbReference type="RefSeq" id="WP_092787093.1">
    <property type="nucleotide sequence ID" value="NZ_FNAP01000010.1"/>
</dbReference>
<dbReference type="InterPro" id="IPR052155">
    <property type="entry name" value="Biofilm_reg_signaling"/>
</dbReference>
<dbReference type="NCBIfam" id="TIGR00254">
    <property type="entry name" value="GGDEF"/>
    <property type="match status" value="1"/>
</dbReference>
<dbReference type="PANTHER" id="PTHR44757">
    <property type="entry name" value="DIGUANYLATE CYCLASE DGCP"/>
    <property type="match status" value="1"/>
</dbReference>
<gene>
    <name evidence="6" type="ORF">SAMN05421720_11078</name>
</gene>
<dbReference type="SMART" id="SM00052">
    <property type="entry name" value="EAL"/>
    <property type="match status" value="1"/>
</dbReference>
<dbReference type="InterPro" id="IPR000160">
    <property type="entry name" value="GGDEF_dom"/>
</dbReference>
<feature type="domain" description="PAS" evidence="2">
    <location>
        <begin position="366"/>
        <end position="397"/>
    </location>
</feature>
<dbReference type="PROSITE" id="PS50883">
    <property type="entry name" value="EAL"/>
    <property type="match status" value="1"/>
</dbReference>
<dbReference type="Proteomes" id="UP000199412">
    <property type="component" value="Unassembled WGS sequence"/>
</dbReference>
<proteinExistence type="predicted"/>
<protein>
    <submittedName>
        <fullName evidence="6">PAS domain S-box-containing protein/diguanylate cyclase (GGDEF) domain-containing protein</fullName>
    </submittedName>
</protein>
<dbReference type="InterPro" id="IPR001610">
    <property type="entry name" value="PAC"/>
</dbReference>
<dbReference type="Pfam" id="PF00990">
    <property type="entry name" value="GGDEF"/>
    <property type="match status" value="1"/>
</dbReference>
<reference evidence="6 7" key="1">
    <citation type="submission" date="2016-10" db="EMBL/GenBank/DDBJ databases">
        <authorList>
            <person name="de Groot N.N."/>
        </authorList>
    </citation>
    <scope>NUCLEOTIDE SEQUENCE [LARGE SCALE GENOMIC DNA]</scope>
    <source>
        <strain evidence="6 7">ATCC 700224</strain>
    </source>
</reference>
<dbReference type="InterPro" id="IPR000700">
    <property type="entry name" value="PAS-assoc_C"/>
</dbReference>
<dbReference type="InterPro" id="IPR000014">
    <property type="entry name" value="PAS"/>
</dbReference>
<dbReference type="CDD" id="cd00130">
    <property type="entry name" value="PAS"/>
    <property type="match status" value="2"/>
</dbReference>
<dbReference type="CDD" id="cd01949">
    <property type="entry name" value="GGDEF"/>
    <property type="match status" value="1"/>
</dbReference>
<dbReference type="SUPFAM" id="SSF55785">
    <property type="entry name" value="PYP-like sensor domain (PAS domain)"/>
    <property type="match status" value="2"/>
</dbReference>
<dbReference type="Gene3D" id="3.20.20.450">
    <property type="entry name" value="EAL domain"/>
    <property type="match status" value="1"/>
</dbReference>
<feature type="domain" description="GGDEF" evidence="5">
    <location>
        <begin position="508"/>
        <end position="643"/>
    </location>
</feature>
<evidence type="ECO:0000259" key="3">
    <source>
        <dbReference type="PROSITE" id="PS50113"/>
    </source>
</evidence>
<dbReference type="InterPro" id="IPR035965">
    <property type="entry name" value="PAS-like_dom_sf"/>
</dbReference>
<name>A0A1G7F1W4_9PROT</name>
<dbReference type="InterPro" id="IPR035919">
    <property type="entry name" value="EAL_sf"/>
</dbReference>
<keyword evidence="1" id="KW-1133">Transmembrane helix</keyword>
<dbReference type="InterPro" id="IPR029787">
    <property type="entry name" value="Nucleotide_cyclase"/>
</dbReference>
<keyword evidence="1" id="KW-0472">Membrane</keyword>
<dbReference type="Pfam" id="PF13426">
    <property type="entry name" value="PAS_9"/>
    <property type="match status" value="1"/>
</dbReference>
<evidence type="ECO:0000259" key="2">
    <source>
        <dbReference type="PROSITE" id="PS50112"/>
    </source>
</evidence>
<dbReference type="EMBL" id="FNAP01000010">
    <property type="protein sequence ID" value="SDE69898.1"/>
    <property type="molecule type" value="Genomic_DNA"/>
</dbReference>
<dbReference type="SUPFAM" id="SSF55073">
    <property type="entry name" value="Nucleotide cyclase"/>
    <property type="match status" value="1"/>
</dbReference>
<dbReference type="Gene3D" id="3.30.70.270">
    <property type="match status" value="1"/>
</dbReference>
<dbReference type="OrthoDB" id="9793210at2"/>
<dbReference type="Pfam" id="PF00563">
    <property type="entry name" value="EAL"/>
    <property type="match status" value="1"/>
</dbReference>
<dbReference type="PROSITE" id="PS50887">
    <property type="entry name" value="GGDEF"/>
    <property type="match status" value="1"/>
</dbReference>
<feature type="domain" description="EAL" evidence="4">
    <location>
        <begin position="651"/>
        <end position="904"/>
    </location>
</feature>
<dbReference type="CDD" id="cd01948">
    <property type="entry name" value="EAL"/>
    <property type="match status" value="1"/>
</dbReference>
<keyword evidence="7" id="KW-1185">Reference proteome</keyword>
<dbReference type="SMART" id="SM00091">
    <property type="entry name" value="PAS"/>
    <property type="match status" value="2"/>
</dbReference>
<feature type="domain" description="PAC" evidence="3">
    <location>
        <begin position="424"/>
        <end position="476"/>
    </location>
</feature>
<evidence type="ECO:0000259" key="4">
    <source>
        <dbReference type="PROSITE" id="PS50883"/>
    </source>
</evidence>
<evidence type="ECO:0000313" key="6">
    <source>
        <dbReference type="EMBL" id="SDE69898.1"/>
    </source>
</evidence>
<dbReference type="PROSITE" id="PS50113">
    <property type="entry name" value="PAC"/>
    <property type="match status" value="1"/>
</dbReference>
<dbReference type="STRING" id="69960.SAMN05421720_11078"/>
<evidence type="ECO:0000259" key="5">
    <source>
        <dbReference type="PROSITE" id="PS50887"/>
    </source>
</evidence>
<dbReference type="Pfam" id="PF13188">
    <property type="entry name" value="PAS_8"/>
    <property type="match status" value="1"/>
</dbReference>